<comment type="caution">
    <text evidence="2">The sequence shown here is derived from an EMBL/GenBank/DDBJ whole genome shotgun (WGS) entry which is preliminary data.</text>
</comment>
<keyword evidence="1" id="KW-0472">Membrane</keyword>
<name>A0A1G2IE68_9BACT</name>
<keyword evidence="1" id="KW-0812">Transmembrane</keyword>
<protein>
    <recommendedName>
        <fullName evidence="4">Prepilin-type N-terminal cleavage/methylation domain-containing protein</fullName>
    </recommendedName>
</protein>
<accession>A0A1G2IE68</accession>
<dbReference type="Pfam" id="PF07963">
    <property type="entry name" value="N_methyl"/>
    <property type="match status" value="1"/>
</dbReference>
<dbReference type="Proteomes" id="UP000176774">
    <property type="component" value="Unassembled WGS sequence"/>
</dbReference>
<proteinExistence type="predicted"/>
<dbReference type="EMBL" id="MHPA01000016">
    <property type="protein sequence ID" value="OGZ73036.1"/>
    <property type="molecule type" value="Genomic_DNA"/>
</dbReference>
<evidence type="ECO:0008006" key="4">
    <source>
        <dbReference type="Google" id="ProtNLM"/>
    </source>
</evidence>
<reference evidence="2 3" key="1">
    <citation type="journal article" date="2016" name="Nat. Commun.">
        <title>Thousands of microbial genomes shed light on interconnected biogeochemical processes in an aquifer system.</title>
        <authorList>
            <person name="Anantharaman K."/>
            <person name="Brown C.T."/>
            <person name="Hug L.A."/>
            <person name="Sharon I."/>
            <person name="Castelle C.J."/>
            <person name="Probst A.J."/>
            <person name="Thomas B.C."/>
            <person name="Singh A."/>
            <person name="Wilkins M.J."/>
            <person name="Karaoz U."/>
            <person name="Brodie E.L."/>
            <person name="Williams K.H."/>
            <person name="Hubbard S.S."/>
            <person name="Banfield J.F."/>
        </authorList>
    </citation>
    <scope>NUCLEOTIDE SEQUENCE [LARGE SCALE GENOMIC DNA]</scope>
</reference>
<keyword evidence="1" id="KW-1133">Transmembrane helix</keyword>
<gene>
    <name evidence="2" type="ORF">A2908_01775</name>
</gene>
<sequence>MKNLFKKQKKAAGFTLIEMIITISILSFGVMLVYQAFFWLVSSSYIISNRFTAAYLAQEGVEIIRNLRDNNFITISQNPTFSWSDGLVGCIAGCMADYKTQTASLLVPYDGSFLGLNGDGLYDHDVGSTPTIFKREITISPVSGTDDVLYVDVLVTWSYNSQSYSFNTAEYLYNWY</sequence>
<evidence type="ECO:0000313" key="3">
    <source>
        <dbReference type="Proteomes" id="UP000176774"/>
    </source>
</evidence>
<dbReference type="InterPro" id="IPR012902">
    <property type="entry name" value="N_methyl_site"/>
</dbReference>
<dbReference type="NCBIfam" id="TIGR02532">
    <property type="entry name" value="IV_pilin_GFxxxE"/>
    <property type="match status" value="1"/>
</dbReference>
<dbReference type="AlphaFoldDB" id="A0A1G2IE68"/>
<feature type="transmembrane region" description="Helical" evidence="1">
    <location>
        <begin position="12"/>
        <end position="41"/>
    </location>
</feature>
<organism evidence="2 3">
    <name type="scientific">Candidatus Staskawiczbacteria bacterium RIFCSPLOWO2_01_FULL_38_12b</name>
    <dbReference type="NCBI Taxonomy" id="1802214"/>
    <lineage>
        <taxon>Bacteria</taxon>
        <taxon>Candidatus Staskawicziibacteriota</taxon>
    </lineage>
</organism>
<dbReference type="STRING" id="1802214.A2908_01775"/>
<dbReference type="PROSITE" id="PS00409">
    <property type="entry name" value="PROKAR_NTER_METHYL"/>
    <property type="match status" value="1"/>
</dbReference>
<evidence type="ECO:0000313" key="2">
    <source>
        <dbReference type="EMBL" id="OGZ73036.1"/>
    </source>
</evidence>
<evidence type="ECO:0000256" key="1">
    <source>
        <dbReference type="SAM" id="Phobius"/>
    </source>
</evidence>